<protein>
    <submittedName>
        <fullName evidence="1">Uncharacterized protein</fullName>
    </submittedName>
</protein>
<accession>A0ACC0A7H6</accession>
<sequence length="755" mass="84491">MELDFDKYCVVDGSPTTVLPSPRRQSKVDKRKSKGYAARCGNGELSMNEKFNDISFHRYRSASCKTISSRRVQLEYDDVRKRGSVYQSSKEVRLMRKTDAVEGRQKIELSERSVAGLSLGVIDSLCSSDEDNLQIELKRSSVMSRNSELSTATSSKSLVELHSCEKSSPSRRRVPSYGSRKVSFDSDRVENQRAQNVERPSVRDFKINSQPVIVPLNNGNSLGGKEQAVHLRKSLSAKLALPHSPARSESDSSRASSPKARFGPVRKVFDPFVKSKSHRSPLSSSNEQQREAASTGSDNISRNKTFCKPLMHDFSNTGHQMECESWSVKECHNQLVHSSPAHLQALLKLDKKHGMPTFEFTVKFPEDVFVAKAWKVENSLNWTYTFHSTHEKRRSNASGRGSKDSKRVSPMVGQMQVSCHLCTELKDAGTLDNSLATEFILYDVAHPRRSVSSQDNSFVPADVAKAHNVVSDENSLQDSGNVDEVSTKNKARGQMGQARFSPYPLDAAELHPYLEAAAIVIQIPFEKRESLKFKSGEKKLEQPLANFLYTYEVEQRNEQLHNCSSPAKVNVVIPSGNHSLPTTAESRGPSPLLDRWRLGGGCDCGGWDMACPLNIFGNPDIKIAKDQHGHFMENNRPLELFIQGRQENTPALTMTMIEEGHYAVNFHAQLSTLQAFSICVAILHTADASVDVRRDQNKQFLDQSNSLNLYIEEEVKNLIEAVTDDDQEKLRVKKKMEEVLPSFVVNPPFSPIARV</sequence>
<reference evidence="2" key="1">
    <citation type="journal article" date="2023" name="Nat. Plants">
        <title>Single-cell RNA sequencing provides a high-resolution roadmap for understanding the multicellular compartmentation of specialized metabolism.</title>
        <authorList>
            <person name="Sun S."/>
            <person name="Shen X."/>
            <person name="Li Y."/>
            <person name="Li Y."/>
            <person name="Wang S."/>
            <person name="Li R."/>
            <person name="Zhang H."/>
            <person name="Shen G."/>
            <person name="Guo B."/>
            <person name="Wei J."/>
            <person name="Xu J."/>
            <person name="St-Pierre B."/>
            <person name="Chen S."/>
            <person name="Sun C."/>
        </authorList>
    </citation>
    <scope>NUCLEOTIDE SEQUENCE [LARGE SCALE GENOMIC DNA]</scope>
</reference>
<keyword evidence="2" id="KW-1185">Reference proteome</keyword>
<evidence type="ECO:0000313" key="1">
    <source>
        <dbReference type="EMBL" id="KAI5655486.1"/>
    </source>
</evidence>
<organism evidence="1 2">
    <name type="scientific">Catharanthus roseus</name>
    <name type="common">Madagascar periwinkle</name>
    <name type="synonym">Vinca rosea</name>
    <dbReference type="NCBI Taxonomy" id="4058"/>
    <lineage>
        <taxon>Eukaryota</taxon>
        <taxon>Viridiplantae</taxon>
        <taxon>Streptophyta</taxon>
        <taxon>Embryophyta</taxon>
        <taxon>Tracheophyta</taxon>
        <taxon>Spermatophyta</taxon>
        <taxon>Magnoliopsida</taxon>
        <taxon>eudicotyledons</taxon>
        <taxon>Gunneridae</taxon>
        <taxon>Pentapetalae</taxon>
        <taxon>asterids</taxon>
        <taxon>lamiids</taxon>
        <taxon>Gentianales</taxon>
        <taxon>Apocynaceae</taxon>
        <taxon>Rauvolfioideae</taxon>
        <taxon>Vinceae</taxon>
        <taxon>Catharanthinae</taxon>
        <taxon>Catharanthus</taxon>
    </lineage>
</organism>
<gene>
    <name evidence="1" type="ORF">M9H77_32673</name>
</gene>
<proteinExistence type="predicted"/>
<dbReference type="EMBL" id="CM044707">
    <property type="protein sequence ID" value="KAI5655486.1"/>
    <property type="molecule type" value="Genomic_DNA"/>
</dbReference>
<dbReference type="Proteomes" id="UP001060085">
    <property type="component" value="Linkage Group LG07"/>
</dbReference>
<comment type="caution">
    <text evidence="1">The sequence shown here is derived from an EMBL/GenBank/DDBJ whole genome shotgun (WGS) entry which is preliminary data.</text>
</comment>
<name>A0ACC0A7H6_CATRO</name>
<evidence type="ECO:0000313" key="2">
    <source>
        <dbReference type="Proteomes" id="UP001060085"/>
    </source>
</evidence>